<dbReference type="PANTHER" id="PTHR45138:SF9">
    <property type="entry name" value="DIGUANYLATE CYCLASE DGCM-RELATED"/>
    <property type="match status" value="1"/>
</dbReference>
<dbReference type="Gene3D" id="3.30.70.270">
    <property type="match status" value="1"/>
</dbReference>
<feature type="region of interest" description="Disordered" evidence="1">
    <location>
        <begin position="93"/>
        <end position="120"/>
    </location>
</feature>
<reference evidence="3 4" key="1">
    <citation type="journal article" date="2019" name="Nat. Microbiol.">
        <title>Mediterranean grassland soil C-N compound turnover is dependent on rainfall and depth, and is mediated by genomically divergent microorganisms.</title>
        <authorList>
            <person name="Diamond S."/>
            <person name="Andeer P.F."/>
            <person name="Li Z."/>
            <person name="Crits-Christoph A."/>
            <person name="Burstein D."/>
            <person name="Anantharaman K."/>
            <person name="Lane K.R."/>
            <person name="Thomas B.C."/>
            <person name="Pan C."/>
            <person name="Northen T.R."/>
            <person name="Banfield J.F."/>
        </authorList>
    </citation>
    <scope>NUCLEOTIDE SEQUENCE [LARGE SCALE GENOMIC DNA]</scope>
    <source>
        <strain evidence="3">WS_9</strain>
    </source>
</reference>
<feature type="domain" description="GGDEF" evidence="2">
    <location>
        <begin position="473"/>
        <end position="628"/>
    </location>
</feature>
<feature type="region of interest" description="Disordered" evidence="1">
    <location>
        <begin position="38"/>
        <end position="63"/>
    </location>
</feature>
<gene>
    <name evidence="3" type="ORF">E6K79_06580</name>
</gene>
<dbReference type="Proteomes" id="UP000317691">
    <property type="component" value="Unassembled WGS sequence"/>
</dbReference>
<dbReference type="SMART" id="SM00267">
    <property type="entry name" value="GGDEF"/>
    <property type="match status" value="1"/>
</dbReference>
<dbReference type="GO" id="GO:0043709">
    <property type="term" value="P:cell adhesion involved in single-species biofilm formation"/>
    <property type="evidence" value="ECO:0007669"/>
    <property type="project" value="TreeGrafter"/>
</dbReference>
<dbReference type="PROSITE" id="PS50887">
    <property type="entry name" value="GGDEF"/>
    <property type="match status" value="1"/>
</dbReference>
<dbReference type="GO" id="GO:1902201">
    <property type="term" value="P:negative regulation of bacterial-type flagellum-dependent cell motility"/>
    <property type="evidence" value="ECO:0007669"/>
    <property type="project" value="TreeGrafter"/>
</dbReference>
<dbReference type="EMBL" id="VBOZ01000017">
    <property type="protein sequence ID" value="TMQ64699.1"/>
    <property type="molecule type" value="Genomic_DNA"/>
</dbReference>
<sequence>METTSASPATMRRAGGGDSPWRVVTDLSILFAPERPKRHAPRMPLHGEWTRPGKRKALPAPGMGSERDWISMWAWKPRAHPFRGQALRLRNRTVAKSQVKRKPKKVLDARGGGPPRGAGSGPRALCAIIGVCSRPSERAHPRRRGMNEANRIRTAFLSSLSLHEAAPEDRKRLIELTLTGIDDERRDQIAFEIAERLLDSGALERVDRFQRDGKPYVRYRIPASGETFLLAAREDTPAEELVRVSRPHWHARSRLLYRSLSHLIAVERKLFTRDERNLEYLQTDVGEILRTILASARQVLECDETRLFALNRGVEEPRHVQPVSEGEPWNRALAEEWVAKRALPVYVHDFSEPGTVQTMVDAEAMDATVHLAIAPYSPRPGSGEHRSFAMARVGEPGSPFLFALEAWSKTPGFFTDERIGILTVVGEHATDLLLTLRKLGMLVMVDELTGIYNRPYFGRQLDHELARAYREERPMSLIIADIDDFKRVNDTYGYEAGNVVLREISQTLASSVRPFDTVARWGGEEFALILSAATTKAEAKEICERLRLKVQNMAIVVPGLDGRENAVRVTMSLGGALFPADVPVTWDRSRGLDRPQREKLAHELWARANAHLRIAKERGKNQGVFAGE</sequence>
<dbReference type="InterPro" id="IPR050469">
    <property type="entry name" value="Diguanylate_Cyclase"/>
</dbReference>
<dbReference type="AlphaFoldDB" id="A0A538TM42"/>
<accession>A0A538TM42</accession>
<evidence type="ECO:0000256" key="1">
    <source>
        <dbReference type="SAM" id="MobiDB-lite"/>
    </source>
</evidence>
<proteinExistence type="predicted"/>
<name>A0A538TM42_UNCEI</name>
<comment type="caution">
    <text evidence="3">The sequence shown here is derived from an EMBL/GenBank/DDBJ whole genome shotgun (WGS) entry which is preliminary data.</text>
</comment>
<dbReference type="SUPFAM" id="SSF55073">
    <property type="entry name" value="Nucleotide cyclase"/>
    <property type="match status" value="1"/>
</dbReference>
<organism evidence="3 4">
    <name type="scientific">Eiseniibacteriota bacterium</name>
    <dbReference type="NCBI Taxonomy" id="2212470"/>
    <lineage>
        <taxon>Bacteria</taxon>
        <taxon>Candidatus Eiseniibacteriota</taxon>
    </lineage>
</organism>
<dbReference type="GO" id="GO:0052621">
    <property type="term" value="F:diguanylate cyclase activity"/>
    <property type="evidence" value="ECO:0007669"/>
    <property type="project" value="TreeGrafter"/>
</dbReference>
<evidence type="ECO:0000259" key="2">
    <source>
        <dbReference type="PROSITE" id="PS50887"/>
    </source>
</evidence>
<dbReference type="InterPro" id="IPR043128">
    <property type="entry name" value="Rev_trsase/Diguanyl_cyclase"/>
</dbReference>
<evidence type="ECO:0000313" key="3">
    <source>
        <dbReference type="EMBL" id="TMQ64699.1"/>
    </source>
</evidence>
<dbReference type="NCBIfam" id="TIGR00254">
    <property type="entry name" value="GGDEF"/>
    <property type="match status" value="1"/>
</dbReference>
<dbReference type="InterPro" id="IPR000160">
    <property type="entry name" value="GGDEF_dom"/>
</dbReference>
<dbReference type="InterPro" id="IPR029787">
    <property type="entry name" value="Nucleotide_cyclase"/>
</dbReference>
<protein>
    <submittedName>
        <fullName evidence="3">GGDEF domain-containing protein</fullName>
    </submittedName>
</protein>
<dbReference type="PANTHER" id="PTHR45138">
    <property type="entry name" value="REGULATORY COMPONENTS OF SENSORY TRANSDUCTION SYSTEM"/>
    <property type="match status" value="1"/>
</dbReference>
<dbReference type="Pfam" id="PF00990">
    <property type="entry name" value="GGDEF"/>
    <property type="match status" value="1"/>
</dbReference>
<feature type="compositionally biased region" description="Gly residues" evidence="1">
    <location>
        <begin position="110"/>
        <end position="120"/>
    </location>
</feature>
<dbReference type="GO" id="GO:0005886">
    <property type="term" value="C:plasma membrane"/>
    <property type="evidence" value="ECO:0007669"/>
    <property type="project" value="TreeGrafter"/>
</dbReference>
<feature type="compositionally biased region" description="Basic residues" evidence="1">
    <location>
        <begin position="93"/>
        <end position="104"/>
    </location>
</feature>
<evidence type="ECO:0000313" key="4">
    <source>
        <dbReference type="Proteomes" id="UP000317691"/>
    </source>
</evidence>
<dbReference type="CDD" id="cd01949">
    <property type="entry name" value="GGDEF"/>
    <property type="match status" value="1"/>
</dbReference>